<protein>
    <recommendedName>
        <fullName evidence="1">NYN domain-containing protein</fullName>
    </recommendedName>
</protein>
<feature type="domain" description="NYN" evidence="1">
    <location>
        <begin position="13"/>
        <end position="147"/>
    </location>
</feature>
<dbReference type="InterPro" id="IPR021139">
    <property type="entry name" value="NYN"/>
</dbReference>
<dbReference type="AlphaFoldDB" id="A0A1F5YUW9"/>
<gene>
    <name evidence="2" type="ORF">A2W14_00820</name>
</gene>
<reference evidence="2 3" key="1">
    <citation type="journal article" date="2016" name="Nat. Commun.">
        <title>Thousands of microbial genomes shed light on interconnected biogeochemical processes in an aquifer system.</title>
        <authorList>
            <person name="Anantharaman K."/>
            <person name="Brown C.T."/>
            <person name="Hug L.A."/>
            <person name="Sharon I."/>
            <person name="Castelle C.J."/>
            <person name="Probst A.J."/>
            <person name="Thomas B.C."/>
            <person name="Singh A."/>
            <person name="Wilkins M.J."/>
            <person name="Karaoz U."/>
            <person name="Brodie E.L."/>
            <person name="Williams K.H."/>
            <person name="Hubbard S.S."/>
            <person name="Banfield J.F."/>
        </authorList>
    </citation>
    <scope>NUCLEOTIDE SEQUENCE [LARGE SCALE GENOMIC DNA]</scope>
</reference>
<dbReference type="EMBL" id="MFJA01000009">
    <property type="protein sequence ID" value="OGG04021.1"/>
    <property type="molecule type" value="Genomic_DNA"/>
</dbReference>
<dbReference type="STRING" id="1798371.A2W14_00820"/>
<dbReference type="PANTHER" id="PTHR35458">
    <property type="entry name" value="SLR0755 PROTEIN"/>
    <property type="match status" value="1"/>
</dbReference>
<evidence type="ECO:0000259" key="1">
    <source>
        <dbReference type="Pfam" id="PF01936"/>
    </source>
</evidence>
<dbReference type="InterPro" id="IPR047140">
    <property type="entry name" value="LabA"/>
</dbReference>
<evidence type="ECO:0000313" key="2">
    <source>
        <dbReference type="EMBL" id="OGG04021.1"/>
    </source>
</evidence>
<name>A0A1F5YUW9_9BACT</name>
<proteinExistence type="predicted"/>
<dbReference type="Pfam" id="PF01936">
    <property type="entry name" value="NYN"/>
    <property type="match status" value="1"/>
</dbReference>
<dbReference type="GO" id="GO:0004540">
    <property type="term" value="F:RNA nuclease activity"/>
    <property type="evidence" value="ECO:0007669"/>
    <property type="project" value="InterPro"/>
</dbReference>
<sequence length="178" mass="20624">MKKKKKLPVIFAFIDSQNLYLGVQSQGWKLDWRKFRQYLRNKYNAQKAYLCIGHVAGNESLYAFLQESGFILIFKPTLEYKHDGKVTVKGNVDAELVLQTMIQYKNYDKAIIVSGDGDFHCLVEYLAQKGKLLKILAPTTHYSSLLRKFNTQNYIVRIDLLRNSLEQKKTGIRGRSKP</sequence>
<comment type="caution">
    <text evidence="2">The sequence shown here is derived from an EMBL/GenBank/DDBJ whole genome shotgun (WGS) entry which is preliminary data.</text>
</comment>
<dbReference type="Proteomes" id="UP000176665">
    <property type="component" value="Unassembled WGS sequence"/>
</dbReference>
<dbReference type="PANTHER" id="PTHR35458:SF2">
    <property type="entry name" value="SLR0755 PROTEIN"/>
    <property type="match status" value="1"/>
</dbReference>
<organism evidence="2 3">
    <name type="scientific">Candidatus Gottesmanbacteria bacterium RBG_16_37_8</name>
    <dbReference type="NCBI Taxonomy" id="1798371"/>
    <lineage>
        <taxon>Bacteria</taxon>
        <taxon>Candidatus Gottesmaniibacteriota</taxon>
    </lineage>
</organism>
<accession>A0A1F5YUW9</accession>
<dbReference type="Gene3D" id="3.40.50.1010">
    <property type="entry name" value="5'-nuclease"/>
    <property type="match status" value="1"/>
</dbReference>
<evidence type="ECO:0000313" key="3">
    <source>
        <dbReference type="Proteomes" id="UP000176665"/>
    </source>
</evidence>
<dbReference type="CDD" id="cd10911">
    <property type="entry name" value="PIN_LabA"/>
    <property type="match status" value="1"/>
</dbReference>